<dbReference type="EMBL" id="JANQBD010000015">
    <property type="protein sequence ID" value="MCR8633614.1"/>
    <property type="molecule type" value="Genomic_DNA"/>
</dbReference>
<name>A0ABT1YMI0_9BACL</name>
<dbReference type="RefSeq" id="WP_258215187.1">
    <property type="nucleotide sequence ID" value="NZ_JANQBD010000015.1"/>
</dbReference>
<evidence type="ECO:0000313" key="3">
    <source>
        <dbReference type="EMBL" id="MCR8633614.1"/>
    </source>
</evidence>
<keyword evidence="4" id="KW-1185">Reference proteome</keyword>
<keyword evidence="2" id="KW-0812">Transmembrane</keyword>
<feature type="region of interest" description="Disordered" evidence="1">
    <location>
        <begin position="1"/>
        <end position="61"/>
    </location>
</feature>
<keyword evidence="2" id="KW-0472">Membrane</keyword>
<comment type="caution">
    <text evidence="3">The sequence shown here is derived from an EMBL/GenBank/DDBJ whole genome shotgun (WGS) entry which is preliminary data.</text>
</comment>
<reference evidence="3 4" key="1">
    <citation type="submission" date="2022-08" db="EMBL/GenBank/DDBJ databases">
        <title>Paenibacillus endoradicis sp. nov., Paenibacillus radicibacter sp. nov and Paenibacillus pararadicis sp. nov., three cold-adapted plant growth-promoting bacteria isolated from root of Larix gmelinii in Great Khingan.</title>
        <authorList>
            <person name="Xue H."/>
        </authorList>
    </citation>
    <scope>NUCLEOTIDE SEQUENCE [LARGE SCALE GENOMIC DNA]</scope>
    <source>
        <strain evidence="3 4">N5-1-1-5</strain>
    </source>
</reference>
<organism evidence="3 4">
    <name type="scientific">Paenibacillus radicis</name>
    <name type="common">ex Xue et al. 2023</name>
    <dbReference type="NCBI Taxonomy" id="2972489"/>
    <lineage>
        <taxon>Bacteria</taxon>
        <taxon>Bacillati</taxon>
        <taxon>Bacillota</taxon>
        <taxon>Bacilli</taxon>
        <taxon>Bacillales</taxon>
        <taxon>Paenibacillaceae</taxon>
        <taxon>Paenibacillus</taxon>
    </lineage>
</organism>
<sequence>MFKGRLHTRAVTEGDDQVNAIAPSPTHDPEQHASTASTELKGSPEVIVPLSPKKSKNQSDTGTASSVIALILCIMLLFTQHNGIPVSAIALG</sequence>
<evidence type="ECO:0000313" key="4">
    <source>
        <dbReference type="Proteomes" id="UP001300012"/>
    </source>
</evidence>
<accession>A0ABT1YMI0</accession>
<evidence type="ECO:0000256" key="1">
    <source>
        <dbReference type="SAM" id="MobiDB-lite"/>
    </source>
</evidence>
<gene>
    <name evidence="3" type="ORF">NV381_20735</name>
</gene>
<protein>
    <submittedName>
        <fullName evidence="3">Uncharacterized protein</fullName>
    </submittedName>
</protein>
<feature type="transmembrane region" description="Helical" evidence="2">
    <location>
        <begin position="61"/>
        <end position="78"/>
    </location>
</feature>
<evidence type="ECO:0000256" key="2">
    <source>
        <dbReference type="SAM" id="Phobius"/>
    </source>
</evidence>
<dbReference type="Proteomes" id="UP001300012">
    <property type="component" value="Unassembled WGS sequence"/>
</dbReference>
<keyword evidence="2" id="KW-1133">Transmembrane helix</keyword>
<proteinExistence type="predicted"/>